<evidence type="ECO:0000256" key="2">
    <source>
        <dbReference type="ARBA" id="ARBA00010497"/>
    </source>
</evidence>
<organism evidence="9 10">
    <name type="scientific">Morchella conica CCBAS932</name>
    <dbReference type="NCBI Taxonomy" id="1392247"/>
    <lineage>
        <taxon>Eukaryota</taxon>
        <taxon>Fungi</taxon>
        <taxon>Dikarya</taxon>
        <taxon>Ascomycota</taxon>
        <taxon>Pezizomycotina</taxon>
        <taxon>Pezizomycetes</taxon>
        <taxon>Pezizales</taxon>
        <taxon>Morchellaceae</taxon>
        <taxon>Morchella</taxon>
    </lineage>
</organism>
<evidence type="ECO:0000313" key="9">
    <source>
        <dbReference type="EMBL" id="RPB11180.1"/>
    </source>
</evidence>
<dbReference type="FunCoup" id="A0A3N4KKX3">
    <property type="interactions" value="6"/>
</dbReference>
<dbReference type="Pfam" id="PF00432">
    <property type="entry name" value="Prenyltrans"/>
    <property type="match status" value="1"/>
</dbReference>
<name>A0A3N4KKX3_9PEZI</name>
<proteinExistence type="inferred from homology"/>
<dbReference type="Proteomes" id="UP000277580">
    <property type="component" value="Unassembled WGS sequence"/>
</dbReference>
<keyword evidence="3" id="KW-0637">Prenyltransferase</keyword>
<evidence type="ECO:0000256" key="6">
    <source>
        <dbReference type="ARBA" id="ARBA00022737"/>
    </source>
</evidence>
<evidence type="ECO:0000256" key="5">
    <source>
        <dbReference type="ARBA" id="ARBA00022723"/>
    </source>
</evidence>
<dbReference type="GO" id="GO:0005953">
    <property type="term" value="C:CAAX-protein geranylgeranyltransferase complex"/>
    <property type="evidence" value="ECO:0007669"/>
    <property type="project" value="TreeGrafter"/>
</dbReference>
<evidence type="ECO:0000259" key="8">
    <source>
        <dbReference type="Pfam" id="PF00432"/>
    </source>
</evidence>
<dbReference type="EMBL" id="ML119137">
    <property type="protein sequence ID" value="RPB11180.1"/>
    <property type="molecule type" value="Genomic_DNA"/>
</dbReference>
<dbReference type="InterPro" id="IPR045089">
    <property type="entry name" value="PGGT1B-like"/>
</dbReference>
<keyword evidence="5" id="KW-0479">Metal-binding</keyword>
<comment type="cofactor">
    <cofactor evidence="1">
        <name>Zn(2+)</name>
        <dbReference type="ChEBI" id="CHEBI:29105"/>
    </cofactor>
</comment>
<reference evidence="9 10" key="1">
    <citation type="journal article" date="2018" name="Nat. Ecol. Evol.">
        <title>Pezizomycetes genomes reveal the molecular basis of ectomycorrhizal truffle lifestyle.</title>
        <authorList>
            <person name="Murat C."/>
            <person name="Payen T."/>
            <person name="Noel B."/>
            <person name="Kuo A."/>
            <person name="Morin E."/>
            <person name="Chen J."/>
            <person name="Kohler A."/>
            <person name="Krizsan K."/>
            <person name="Balestrini R."/>
            <person name="Da Silva C."/>
            <person name="Montanini B."/>
            <person name="Hainaut M."/>
            <person name="Levati E."/>
            <person name="Barry K.W."/>
            <person name="Belfiori B."/>
            <person name="Cichocki N."/>
            <person name="Clum A."/>
            <person name="Dockter R.B."/>
            <person name="Fauchery L."/>
            <person name="Guy J."/>
            <person name="Iotti M."/>
            <person name="Le Tacon F."/>
            <person name="Lindquist E.A."/>
            <person name="Lipzen A."/>
            <person name="Malagnac F."/>
            <person name="Mello A."/>
            <person name="Molinier V."/>
            <person name="Miyauchi S."/>
            <person name="Poulain J."/>
            <person name="Riccioni C."/>
            <person name="Rubini A."/>
            <person name="Sitrit Y."/>
            <person name="Splivallo R."/>
            <person name="Traeger S."/>
            <person name="Wang M."/>
            <person name="Zifcakova L."/>
            <person name="Wipf D."/>
            <person name="Zambonelli A."/>
            <person name="Paolocci F."/>
            <person name="Nowrousian M."/>
            <person name="Ottonello S."/>
            <person name="Baldrian P."/>
            <person name="Spatafora J.W."/>
            <person name="Henrissat B."/>
            <person name="Nagy L.G."/>
            <person name="Aury J.M."/>
            <person name="Wincker P."/>
            <person name="Grigoriev I.V."/>
            <person name="Bonfante P."/>
            <person name="Martin F.M."/>
        </authorList>
    </citation>
    <scope>NUCLEOTIDE SEQUENCE [LARGE SCALE GENOMIC DNA]</scope>
    <source>
        <strain evidence="9 10">CCBAS932</strain>
    </source>
</reference>
<dbReference type="Gene3D" id="1.50.10.20">
    <property type="match status" value="1"/>
</dbReference>
<dbReference type="InParanoid" id="A0A3N4KKX3"/>
<evidence type="ECO:0000256" key="3">
    <source>
        <dbReference type="ARBA" id="ARBA00022602"/>
    </source>
</evidence>
<dbReference type="STRING" id="1392247.A0A3N4KKX3"/>
<keyword evidence="7" id="KW-0862">Zinc</keyword>
<dbReference type="PANTHER" id="PTHR11774:SF4">
    <property type="entry name" value="GERANYLGERANYL TRANSFERASE TYPE-1 SUBUNIT BETA"/>
    <property type="match status" value="1"/>
</dbReference>
<dbReference type="InterPro" id="IPR008930">
    <property type="entry name" value="Terpenoid_cyclase/PrenylTrfase"/>
</dbReference>
<keyword evidence="6" id="KW-0677">Repeat</keyword>
<evidence type="ECO:0000256" key="4">
    <source>
        <dbReference type="ARBA" id="ARBA00022679"/>
    </source>
</evidence>
<accession>A0A3N4KKX3</accession>
<evidence type="ECO:0000313" key="10">
    <source>
        <dbReference type="Proteomes" id="UP000277580"/>
    </source>
</evidence>
<dbReference type="AlphaFoldDB" id="A0A3N4KKX3"/>
<keyword evidence="4 9" id="KW-0808">Transferase</keyword>
<feature type="domain" description="Prenyltransferase alpha-alpha toroid" evidence="8">
    <location>
        <begin position="9"/>
        <end position="382"/>
    </location>
</feature>
<evidence type="ECO:0000256" key="1">
    <source>
        <dbReference type="ARBA" id="ARBA00001947"/>
    </source>
</evidence>
<dbReference type="GO" id="GO:0046872">
    <property type="term" value="F:metal ion binding"/>
    <property type="evidence" value="ECO:0007669"/>
    <property type="project" value="UniProtKB-KW"/>
</dbReference>
<dbReference type="PANTHER" id="PTHR11774">
    <property type="entry name" value="GERANYLGERANYL TRANSFERASE TYPE BETA SUBUNIT"/>
    <property type="match status" value="1"/>
</dbReference>
<gene>
    <name evidence="9" type="ORF">P167DRAFT_489559</name>
</gene>
<dbReference type="SUPFAM" id="SSF48239">
    <property type="entry name" value="Terpenoid cyclases/Protein prenyltransferases"/>
    <property type="match status" value="1"/>
</dbReference>
<comment type="similarity">
    <text evidence="2">Belongs to the protein prenyltransferase subunit beta family.</text>
</comment>
<dbReference type="InterPro" id="IPR001330">
    <property type="entry name" value="Prenyltrans"/>
</dbReference>
<dbReference type="OrthoDB" id="24893at2759"/>
<sequence>MSMPTPPSLNKPKHVSYWLRCLKTCLPTDYTSTDLNRLTLGFFTIAALDLLGALSNSTSLEERAGWIDWIYHNQLPSGGFRGSPATFLYGAAPHWDPPNLPASYFALVTLISLGDDLGRVEKKGLLALLPKMQRSDGSFGEWLGPDDEVVGSSDMRFIYCACAIRWVLRGRNGDGIIEGVKDIDVDRCVSYIASAETYDHGISEKPFGEAHAGHTYCAISALALLNRLQPTDTGISSSDNIVRWLVSRQIPFEARDGYDEEEIEELITEGTEETRLQATHVEVDADNHPLWAGFNGRCGKRGDTCYSFWVGGSLDVLKKLHLIDVKANRRFLLEKTQHFIGGFAKLPGPGVPPDIMHSFLGLAALALVREEGLNRLDAMLCISMQAKERLMEMDWWKNAPVS</sequence>
<dbReference type="GO" id="GO:0004662">
    <property type="term" value="F:CAAX-protein geranylgeranyltransferase activity"/>
    <property type="evidence" value="ECO:0007669"/>
    <property type="project" value="TreeGrafter"/>
</dbReference>
<evidence type="ECO:0000256" key="7">
    <source>
        <dbReference type="ARBA" id="ARBA00022833"/>
    </source>
</evidence>
<protein>
    <submittedName>
        <fullName evidence="9">Terpenoid cyclases/Protein prenyltransferase</fullName>
    </submittedName>
</protein>
<keyword evidence="10" id="KW-1185">Reference proteome</keyword>